<dbReference type="InterPro" id="IPR011010">
    <property type="entry name" value="DNA_brk_join_enz"/>
</dbReference>
<keyword evidence="1" id="KW-0233">DNA recombination</keyword>
<accession>A0A8J3TVY7</accession>
<keyword evidence="3" id="KW-1185">Reference proteome</keyword>
<gene>
    <name evidence="2" type="ORF">Pmi06nite_57790</name>
</gene>
<dbReference type="EMBL" id="BOOO01000034">
    <property type="protein sequence ID" value="GII32337.1"/>
    <property type="molecule type" value="Genomic_DNA"/>
</dbReference>
<dbReference type="RefSeq" id="WP_203956234.1">
    <property type="nucleotide sequence ID" value="NZ_BOOO01000034.1"/>
</dbReference>
<name>A0A8J3TVY7_9ACTN</name>
<dbReference type="GO" id="GO:0003677">
    <property type="term" value="F:DNA binding"/>
    <property type="evidence" value="ECO:0007669"/>
    <property type="project" value="InterPro"/>
</dbReference>
<dbReference type="GO" id="GO:0015074">
    <property type="term" value="P:DNA integration"/>
    <property type="evidence" value="ECO:0007669"/>
    <property type="project" value="InterPro"/>
</dbReference>
<comment type="caution">
    <text evidence="2">The sequence shown here is derived from an EMBL/GenBank/DDBJ whole genome shotgun (WGS) entry which is preliminary data.</text>
</comment>
<dbReference type="SUPFAM" id="SSF56349">
    <property type="entry name" value="DNA breaking-rejoining enzymes"/>
    <property type="match status" value="1"/>
</dbReference>
<evidence type="ECO:0000313" key="3">
    <source>
        <dbReference type="Proteomes" id="UP000650628"/>
    </source>
</evidence>
<dbReference type="GO" id="GO:0006310">
    <property type="term" value="P:DNA recombination"/>
    <property type="evidence" value="ECO:0007669"/>
    <property type="project" value="UniProtKB-KW"/>
</dbReference>
<proteinExistence type="predicted"/>
<reference evidence="2 3" key="1">
    <citation type="submission" date="2021-01" db="EMBL/GenBank/DDBJ databases">
        <title>Whole genome shotgun sequence of Planotetraspora mira NBRC 15435.</title>
        <authorList>
            <person name="Komaki H."/>
            <person name="Tamura T."/>
        </authorList>
    </citation>
    <scope>NUCLEOTIDE SEQUENCE [LARGE SCALE GENOMIC DNA]</scope>
    <source>
        <strain evidence="2 3">NBRC 15435</strain>
    </source>
</reference>
<evidence type="ECO:0008006" key="4">
    <source>
        <dbReference type="Google" id="ProtNLM"/>
    </source>
</evidence>
<dbReference type="Proteomes" id="UP000650628">
    <property type="component" value="Unassembled WGS sequence"/>
</dbReference>
<organism evidence="2 3">
    <name type="scientific">Planotetraspora mira</name>
    <dbReference type="NCBI Taxonomy" id="58121"/>
    <lineage>
        <taxon>Bacteria</taxon>
        <taxon>Bacillati</taxon>
        <taxon>Actinomycetota</taxon>
        <taxon>Actinomycetes</taxon>
        <taxon>Streptosporangiales</taxon>
        <taxon>Streptosporangiaceae</taxon>
        <taxon>Planotetraspora</taxon>
    </lineage>
</organism>
<dbReference type="Gene3D" id="1.10.443.10">
    <property type="entry name" value="Intergrase catalytic core"/>
    <property type="match status" value="1"/>
</dbReference>
<protein>
    <recommendedName>
        <fullName evidence="4">Integrase</fullName>
    </recommendedName>
</protein>
<dbReference type="AlphaFoldDB" id="A0A8J3TVY7"/>
<dbReference type="InterPro" id="IPR013762">
    <property type="entry name" value="Integrase-like_cat_sf"/>
</dbReference>
<evidence type="ECO:0000313" key="2">
    <source>
        <dbReference type="EMBL" id="GII32337.1"/>
    </source>
</evidence>
<sequence>MRHSFVSLPSDDGVSLEHISRLVGHGNTMVTETVYRKQLRPVMLEGAQAMDRIFPLDDSEQ</sequence>
<evidence type="ECO:0000256" key="1">
    <source>
        <dbReference type="ARBA" id="ARBA00023172"/>
    </source>
</evidence>